<evidence type="ECO:0000313" key="10">
    <source>
        <dbReference type="Proteomes" id="UP000321104"/>
    </source>
</evidence>
<proteinExistence type="inferred from homology"/>
<dbReference type="PRINTS" id="PR00508">
    <property type="entry name" value="S21N4MTFRASE"/>
</dbReference>
<dbReference type="InterPro" id="IPR001091">
    <property type="entry name" value="RM_Methyltransferase"/>
</dbReference>
<gene>
    <name evidence="7" type="ORF">Abin_047_275</name>
    <name evidence="8" type="ORF">AIN02nite_08620</name>
</gene>
<comment type="catalytic activity">
    <reaction evidence="3">
        <text>a 2'-deoxyadenosine in DNA + S-adenosyl-L-methionine = an N(6)-methyl-2'-deoxyadenosine in DNA + S-adenosyl-L-homocysteine + H(+)</text>
        <dbReference type="Rhea" id="RHEA:15197"/>
        <dbReference type="Rhea" id="RHEA-COMP:12418"/>
        <dbReference type="Rhea" id="RHEA-COMP:12419"/>
        <dbReference type="ChEBI" id="CHEBI:15378"/>
        <dbReference type="ChEBI" id="CHEBI:57856"/>
        <dbReference type="ChEBI" id="CHEBI:59789"/>
        <dbReference type="ChEBI" id="CHEBI:90615"/>
        <dbReference type="ChEBI" id="CHEBI:90616"/>
        <dbReference type="EC" id="2.1.1.72"/>
    </reaction>
</comment>
<dbReference type="EMBL" id="BAMW01000045">
    <property type="protein sequence ID" value="GAN64021.1"/>
    <property type="molecule type" value="Genomic_DNA"/>
</dbReference>
<dbReference type="SUPFAM" id="SSF53335">
    <property type="entry name" value="S-adenosyl-L-methionine-dependent methyltransferases"/>
    <property type="match status" value="1"/>
</dbReference>
<reference evidence="7 9" key="1">
    <citation type="submission" date="2012-11" db="EMBL/GenBank/DDBJ databases">
        <title>Whole genome sequence of Acetobacter indonesiensis 5H-1.</title>
        <authorList>
            <person name="Azuma Y."/>
            <person name="Higashiura N."/>
            <person name="Hirakawa H."/>
            <person name="Matsushita K."/>
        </authorList>
    </citation>
    <scope>NUCLEOTIDE SEQUENCE [LARGE SCALE GENOMIC DNA]</scope>
    <source>
        <strain evidence="7 9">5H-1</strain>
    </source>
</reference>
<dbReference type="GO" id="GO:0009007">
    <property type="term" value="F:site-specific DNA-methyltransferase (adenine-specific) activity"/>
    <property type="evidence" value="ECO:0007669"/>
    <property type="project" value="UniProtKB-EC"/>
</dbReference>
<evidence type="ECO:0000259" key="6">
    <source>
        <dbReference type="Pfam" id="PF01555"/>
    </source>
</evidence>
<feature type="region of interest" description="Disordered" evidence="5">
    <location>
        <begin position="141"/>
        <end position="178"/>
    </location>
</feature>
<dbReference type="EC" id="2.1.1.-" evidence="4"/>
<dbReference type="InterPro" id="IPR002941">
    <property type="entry name" value="DNA_methylase_N4/N6"/>
</dbReference>
<dbReference type="Pfam" id="PF01555">
    <property type="entry name" value="N6_N4_Mtase"/>
    <property type="match status" value="1"/>
</dbReference>
<dbReference type="RefSeq" id="WP_255319279.1">
    <property type="nucleotide sequence ID" value="NZ_BAMW01000045.1"/>
</dbReference>
<evidence type="ECO:0000256" key="1">
    <source>
        <dbReference type="ARBA" id="ARBA00022603"/>
    </source>
</evidence>
<feature type="domain" description="DNA methylase N-4/N-6" evidence="6">
    <location>
        <begin position="77"/>
        <end position="139"/>
    </location>
</feature>
<dbReference type="GO" id="GO:0032259">
    <property type="term" value="P:methylation"/>
    <property type="evidence" value="ECO:0007669"/>
    <property type="project" value="UniProtKB-KW"/>
</dbReference>
<name>A0A6N3T5H6_9PROT</name>
<protein>
    <recommendedName>
        <fullName evidence="4">Methyltransferase</fullName>
        <ecNumber evidence="4">2.1.1.-</ecNumber>
    </recommendedName>
</protein>
<evidence type="ECO:0000313" key="9">
    <source>
        <dbReference type="Proteomes" id="UP000032673"/>
    </source>
</evidence>
<evidence type="ECO:0000256" key="2">
    <source>
        <dbReference type="ARBA" id="ARBA00022679"/>
    </source>
</evidence>
<comment type="similarity">
    <text evidence="4">Belongs to the N(4)/N(6)-methyltransferase family.</text>
</comment>
<keyword evidence="1 7" id="KW-0489">Methyltransferase</keyword>
<comment type="caution">
    <text evidence="8">The sequence shown here is derived from an EMBL/GenBank/DDBJ whole genome shotgun (WGS) entry which is preliminary data.</text>
</comment>
<dbReference type="EMBL" id="BJXQ01000003">
    <property type="protein sequence ID" value="GEN02837.1"/>
    <property type="molecule type" value="Genomic_DNA"/>
</dbReference>
<accession>A0A6N3T5H6</accession>
<dbReference type="GO" id="GO:0008170">
    <property type="term" value="F:N-methyltransferase activity"/>
    <property type="evidence" value="ECO:0007669"/>
    <property type="project" value="InterPro"/>
</dbReference>
<dbReference type="Proteomes" id="UP000321104">
    <property type="component" value="Unassembled WGS sequence"/>
</dbReference>
<sequence>MAGFAISLYGWNRIDLFADAWKAAGFRMVGHIVFRKSYSPSSRFFRYEHESAYLLGKGNVTPPAKPIPGVLDMPYSGNKLHPTQKPVAALLPLVETFCSMDGLVLDPFAGSDLSLVAAQHLGRNWLGMELDPEHADTATRRLASTGQGGRRRKPPTSFFTLTGRPENRAGPSGPPVGTRCAREVADDVHAQNAGNSASRATIRVLKIGHAHITGHRKMESLDCRCGKFIKQHIMHADNRIGWFVKKWQRCGPGKEFALQRRYRDVSGLCLLVKSSRAHITERLLARMKLVFVLMSTPSKTRTIPFWCALLMPAAGWRFHGRI</sequence>
<dbReference type="AlphaFoldDB" id="A0A6N3T5H6"/>
<dbReference type="Gene3D" id="3.40.50.150">
    <property type="entry name" value="Vaccinia Virus protein VP39"/>
    <property type="match status" value="1"/>
</dbReference>
<dbReference type="GO" id="GO:0003677">
    <property type="term" value="F:DNA binding"/>
    <property type="evidence" value="ECO:0007669"/>
    <property type="project" value="InterPro"/>
</dbReference>
<dbReference type="InterPro" id="IPR029063">
    <property type="entry name" value="SAM-dependent_MTases_sf"/>
</dbReference>
<evidence type="ECO:0000256" key="5">
    <source>
        <dbReference type="SAM" id="MobiDB-lite"/>
    </source>
</evidence>
<evidence type="ECO:0000313" key="8">
    <source>
        <dbReference type="EMBL" id="GEN02837.1"/>
    </source>
</evidence>
<reference evidence="8 10" key="2">
    <citation type="submission" date="2019-07" db="EMBL/GenBank/DDBJ databases">
        <title>Whole genome shotgun sequence of Acetobacter indonesiensis NBRC 16471.</title>
        <authorList>
            <person name="Hosoyama A."/>
            <person name="Uohara A."/>
            <person name="Ohji S."/>
            <person name="Ichikawa N."/>
        </authorList>
    </citation>
    <scope>NUCLEOTIDE SEQUENCE [LARGE SCALE GENOMIC DNA]</scope>
    <source>
        <strain evidence="8 10">NBRC 16471</strain>
    </source>
</reference>
<organism evidence="8 10">
    <name type="scientific">Acetobacter indonesiensis</name>
    <dbReference type="NCBI Taxonomy" id="104101"/>
    <lineage>
        <taxon>Bacteria</taxon>
        <taxon>Pseudomonadati</taxon>
        <taxon>Pseudomonadota</taxon>
        <taxon>Alphaproteobacteria</taxon>
        <taxon>Acetobacterales</taxon>
        <taxon>Acetobacteraceae</taxon>
        <taxon>Acetobacter</taxon>
    </lineage>
</organism>
<dbReference type="Proteomes" id="UP000032673">
    <property type="component" value="Unassembled WGS sequence"/>
</dbReference>
<keyword evidence="2" id="KW-0808">Transferase</keyword>
<evidence type="ECO:0000256" key="4">
    <source>
        <dbReference type="RuleBase" id="RU362026"/>
    </source>
</evidence>
<evidence type="ECO:0000256" key="3">
    <source>
        <dbReference type="ARBA" id="ARBA00047942"/>
    </source>
</evidence>
<keyword evidence="9" id="KW-1185">Reference proteome</keyword>
<evidence type="ECO:0000313" key="7">
    <source>
        <dbReference type="EMBL" id="GAN64021.1"/>
    </source>
</evidence>